<accession>A0A2I0ATI3</accession>
<dbReference type="InterPro" id="IPR006843">
    <property type="entry name" value="PAP/fibrillin_dom"/>
</dbReference>
<feature type="compositionally biased region" description="Acidic residues" evidence="4">
    <location>
        <begin position="91"/>
        <end position="107"/>
    </location>
</feature>
<sequence length="216" mass="23712">MAGLLPSSHPNLFSVDLKILRHSSPSFPTTITVPLSSSSGWIPSRVLRFRCPEAGKARRIRIDRSPSGDDEEPCPPSRVIPDEWGERSEPEVEPPAEADTPMDEDEWGREVIPGEATTVADEWGEKAEPEEPEEPSKPDPPVLEDEWGNSIPAVDDKLGDLKRCLVDTVYGTELGLRASADVRAEILELVNQLEAHNPTSAPNNAPELLDGNWILV</sequence>
<dbReference type="GO" id="GO:0009536">
    <property type="term" value="C:plastid"/>
    <property type="evidence" value="ECO:0007669"/>
    <property type="project" value="UniProtKB-SubCell"/>
</dbReference>
<dbReference type="AlphaFoldDB" id="A0A2I0ATI3"/>
<dbReference type="OrthoDB" id="498392at2759"/>
<reference evidence="6 7" key="1">
    <citation type="journal article" date="2017" name="Nature">
        <title>The Apostasia genome and the evolution of orchids.</title>
        <authorList>
            <person name="Zhang G.Q."/>
            <person name="Liu K.W."/>
            <person name="Li Z."/>
            <person name="Lohaus R."/>
            <person name="Hsiao Y.Y."/>
            <person name="Niu S.C."/>
            <person name="Wang J.Y."/>
            <person name="Lin Y.C."/>
            <person name="Xu Q."/>
            <person name="Chen L.J."/>
            <person name="Yoshida K."/>
            <person name="Fujiwara S."/>
            <person name="Wang Z.W."/>
            <person name="Zhang Y.Q."/>
            <person name="Mitsuda N."/>
            <person name="Wang M."/>
            <person name="Liu G.H."/>
            <person name="Pecoraro L."/>
            <person name="Huang H.X."/>
            <person name="Xiao X.J."/>
            <person name="Lin M."/>
            <person name="Wu X.Y."/>
            <person name="Wu W.L."/>
            <person name="Chen Y.Y."/>
            <person name="Chang S.B."/>
            <person name="Sakamoto S."/>
            <person name="Ohme-Takagi M."/>
            <person name="Yagi M."/>
            <person name="Zeng S.J."/>
            <person name="Shen C.Y."/>
            <person name="Yeh C.M."/>
            <person name="Luo Y.B."/>
            <person name="Tsai W.C."/>
            <person name="Van de Peer Y."/>
            <person name="Liu Z.J."/>
        </authorList>
    </citation>
    <scope>NUCLEOTIDE SEQUENCE [LARGE SCALE GENOMIC DNA]</scope>
    <source>
        <strain evidence="7">cv. Shenzhen</strain>
        <tissue evidence="6">Stem</tissue>
    </source>
</reference>
<evidence type="ECO:0000313" key="6">
    <source>
        <dbReference type="EMBL" id="PKA58851.1"/>
    </source>
</evidence>
<dbReference type="Proteomes" id="UP000236161">
    <property type="component" value="Unassembled WGS sequence"/>
</dbReference>
<evidence type="ECO:0000256" key="2">
    <source>
        <dbReference type="ARBA" id="ARBA00022640"/>
    </source>
</evidence>
<evidence type="ECO:0000259" key="5">
    <source>
        <dbReference type="Pfam" id="PF04755"/>
    </source>
</evidence>
<name>A0A2I0ATI3_9ASPA</name>
<dbReference type="PANTHER" id="PTHR31906">
    <property type="entry name" value="PLASTID-LIPID-ASSOCIATED PROTEIN 4, CHLOROPLASTIC-RELATED"/>
    <property type="match status" value="1"/>
</dbReference>
<evidence type="ECO:0000256" key="4">
    <source>
        <dbReference type="SAM" id="MobiDB-lite"/>
    </source>
</evidence>
<evidence type="ECO:0000313" key="7">
    <source>
        <dbReference type="Proteomes" id="UP000236161"/>
    </source>
</evidence>
<feature type="region of interest" description="Disordered" evidence="4">
    <location>
        <begin position="60"/>
        <end position="150"/>
    </location>
</feature>
<evidence type="ECO:0000256" key="1">
    <source>
        <dbReference type="ARBA" id="ARBA00004474"/>
    </source>
</evidence>
<gene>
    <name evidence="6" type="primary">PAP3</name>
    <name evidence="6" type="ORF">AXF42_Ash000944</name>
</gene>
<organism evidence="6 7">
    <name type="scientific">Apostasia shenzhenica</name>
    <dbReference type="NCBI Taxonomy" id="1088818"/>
    <lineage>
        <taxon>Eukaryota</taxon>
        <taxon>Viridiplantae</taxon>
        <taxon>Streptophyta</taxon>
        <taxon>Embryophyta</taxon>
        <taxon>Tracheophyta</taxon>
        <taxon>Spermatophyta</taxon>
        <taxon>Magnoliopsida</taxon>
        <taxon>Liliopsida</taxon>
        <taxon>Asparagales</taxon>
        <taxon>Orchidaceae</taxon>
        <taxon>Apostasioideae</taxon>
        <taxon>Apostasia</taxon>
    </lineage>
</organism>
<proteinExistence type="predicted"/>
<evidence type="ECO:0000256" key="3">
    <source>
        <dbReference type="ARBA" id="ARBA00022946"/>
    </source>
</evidence>
<dbReference type="InterPro" id="IPR039633">
    <property type="entry name" value="PAP"/>
</dbReference>
<feature type="domain" description="Plastid lipid-associated protein/fibrillin conserved" evidence="5">
    <location>
        <begin position="160"/>
        <end position="216"/>
    </location>
</feature>
<dbReference type="EMBL" id="KZ451950">
    <property type="protein sequence ID" value="PKA58851.1"/>
    <property type="molecule type" value="Genomic_DNA"/>
</dbReference>
<comment type="subcellular location">
    <subcellularLocation>
        <location evidence="1">Plastid</location>
    </subcellularLocation>
</comment>
<keyword evidence="7" id="KW-1185">Reference proteome</keyword>
<protein>
    <submittedName>
        <fullName evidence="6">Putative plastid-lipid-associated protein 3, chloroplastic</fullName>
    </submittedName>
</protein>
<feature type="compositionally biased region" description="Basic and acidic residues" evidence="4">
    <location>
        <begin position="80"/>
        <end position="90"/>
    </location>
</feature>
<keyword evidence="2" id="KW-0934">Plastid</keyword>
<feature type="compositionally biased region" description="Basic and acidic residues" evidence="4">
    <location>
        <begin position="123"/>
        <end position="137"/>
    </location>
</feature>
<dbReference type="Pfam" id="PF04755">
    <property type="entry name" value="PAP_fibrillin"/>
    <property type="match status" value="1"/>
</dbReference>
<dbReference type="STRING" id="1088818.A0A2I0ATI3"/>
<keyword evidence="3" id="KW-0809">Transit peptide</keyword>